<gene>
    <name evidence="7" type="ORF">KCG48_08985</name>
</gene>
<feature type="domain" description="Solute-binding protein family 3/N-terminal" evidence="6">
    <location>
        <begin position="62"/>
        <end position="283"/>
    </location>
</feature>
<sequence>MKNNGWKKITALALMAVSLIAFTACGQKAAPAQTPAETAVETPAQTPAEAPTPLEALKAKGTLVLGTSADYPPYEFHAVINGQDEIVGFDIEIGKKIAEELGLELVIKDMKFDGLLAALDQGTIDIIIAGMSPTPERAENVDFSNIYYESTQTIVVKAADKDSYVDAASLAGKRLGVQKGAIQETIAAEQFPDAEAVALGKVTDLIIALTSGRIDAAIIELPVAKSAVKANPELFVSAIDVPEDSKGTAIALKKNSGDYLDAVNAILKKLGEEGLIEKFVAEATELADQQLEQ</sequence>
<dbReference type="Gene3D" id="3.40.190.10">
    <property type="entry name" value="Periplasmic binding protein-like II"/>
    <property type="match status" value="2"/>
</dbReference>
<proteinExistence type="inferred from homology"/>
<organism evidence="7 8">
    <name type="scientific">Proteiniclasticum sediminis</name>
    <dbReference type="NCBI Taxonomy" id="2804028"/>
    <lineage>
        <taxon>Bacteria</taxon>
        <taxon>Bacillati</taxon>
        <taxon>Bacillota</taxon>
        <taxon>Clostridia</taxon>
        <taxon>Eubacteriales</taxon>
        <taxon>Clostridiaceae</taxon>
        <taxon>Proteiniclasticum</taxon>
    </lineage>
</organism>
<accession>A0A941CRJ4</accession>
<dbReference type="SMART" id="SM00062">
    <property type="entry name" value="PBPb"/>
    <property type="match status" value="1"/>
</dbReference>
<evidence type="ECO:0000256" key="4">
    <source>
        <dbReference type="RuleBase" id="RU003744"/>
    </source>
</evidence>
<dbReference type="PROSITE" id="PS51257">
    <property type="entry name" value="PROKAR_LIPOPROTEIN"/>
    <property type="match status" value="1"/>
</dbReference>
<evidence type="ECO:0000256" key="2">
    <source>
        <dbReference type="ARBA" id="ARBA00010333"/>
    </source>
</evidence>
<feature type="signal peptide" evidence="5">
    <location>
        <begin position="1"/>
        <end position="23"/>
    </location>
</feature>
<evidence type="ECO:0000259" key="6">
    <source>
        <dbReference type="SMART" id="SM00062"/>
    </source>
</evidence>
<dbReference type="AlphaFoldDB" id="A0A941CRJ4"/>
<evidence type="ECO:0000256" key="1">
    <source>
        <dbReference type="ARBA" id="ARBA00004196"/>
    </source>
</evidence>
<dbReference type="PANTHER" id="PTHR35936">
    <property type="entry name" value="MEMBRANE-BOUND LYTIC MUREIN TRANSGLYCOSYLASE F"/>
    <property type="match status" value="1"/>
</dbReference>
<dbReference type="GO" id="GO:0030313">
    <property type="term" value="C:cell envelope"/>
    <property type="evidence" value="ECO:0007669"/>
    <property type="project" value="UniProtKB-SubCell"/>
</dbReference>
<dbReference type="InterPro" id="IPR018313">
    <property type="entry name" value="SBP_3_CS"/>
</dbReference>
<evidence type="ECO:0000313" key="8">
    <source>
        <dbReference type="Proteomes" id="UP000675379"/>
    </source>
</evidence>
<dbReference type="SUPFAM" id="SSF53850">
    <property type="entry name" value="Periplasmic binding protein-like II"/>
    <property type="match status" value="1"/>
</dbReference>
<feature type="chain" id="PRO_5038535698" evidence="5">
    <location>
        <begin position="24"/>
        <end position="293"/>
    </location>
</feature>
<dbReference type="PROSITE" id="PS01039">
    <property type="entry name" value="SBP_BACTERIAL_3"/>
    <property type="match status" value="1"/>
</dbReference>
<dbReference type="Proteomes" id="UP000675379">
    <property type="component" value="Unassembled WGS sequence"/>
</dbReference>
<comment type="subcellular location">
    <subcellularLocation>
        <location evidence="1">Cell envelope</location>
    </subcellularLocation>
</comment>
<evidence type="ECO:0000256" key="5">
    <source>
        <dbReference type="SAM" id="SignalP"/>
    </source>
</evidence>
<dbReference type="Pfam" id="PF00497">
    <property type="entry name" value="SBP_bac_3"/>
    <property type="match status" value="1"/>
</dbReference>
<dbReference type="EMBL" id="JAGSCS010000011">
    <property type="protein sequence ID" value="MBR0576473.1"/>
    <property type="molecule type" value="Genomic_DNA"/>
</dbReference>
<keyword evidence="3 5" id="KW-0732">Signal</keyword>
<dbReference type="PANTHER" id="PTHR35936:SF17">
    <property type="entry name" value="ARGININE-BINDING EXTRACELLULAR PROTEIN ARTP"/>
    <property type="match status" value="1"/>
</dbReference>
<evidence type="ECO:0000256" key="3">
    <source>
        <dbReference type="ARBA" id="ARBA00022729"/>
    </source>
</evidence>
<comment type="caution">
    <text evidence="7">The sequence shown here is derived from an EMBL/GenBank/DDBJ whole genome shotgun (WGS) entry which is preliminary data.</text>
</comment>
<reference evidence="7" key="1">
    <citation type="submission" date="2021-04" db="EMBL/GenBank/DDBJ databases">
        <title>Proteiniclasticum sedimins sp. nov., an obligate anaerobic bacterium isolated from anaerobic sludge.</title>
        <authorList>
            <person name="Liu J."/>
        </authorList>
    </citation>
    <scope>NUCLEOTIDE SEQUENCE</scope>
    <source>
        <strain evidence="7">BAD-10</strain>
    </source>
</reference>
<comment type="similarity">
    <text evidence="2 4">Belongs to the bacterial solute-binding protein 3 family.</text>
</comment>
<name>A0A941CRJ4_9CLOT</name>
<dbReference type="RefSeq" id="WP_211801444.1">
    <property type="nucleotide sequence ID" value="NZ_JAGSCS010000011.1"/>
</dbReference>
<evidence type="ECO:0000313" key="7">
    <source>
        <dbReference type="EMBL" id="MBR0576473.1"/>
    </source>
</evidence>
<keyword evidence="8" id="KW-1185">Reference proteome</keyword>
<dbReference type="InterPro" id="IPR001638">
    <property type="entry name" value="Solute-binding_3/MltF_N"/>
</dbReference>
<protein>
    <submittedName>
        <fullName evidence="7">Transporter substrate-binding domain-containing protein</fullName>
    </submittedName>
</protein>